<evidence type="ECO:0000313" key="4">
    <source>
        <dbReference type="EMBL" id="KII60279.1"/>
    </source>
</evidence>
<dbReference type="GO" id="GO:0003677">
    <property type="term" value="F:DNA binding"/>
    <property type="evidence" value="ECO:0007669"/>
    <property type="project" value="InterPro"/>
</dbReference>
<dbReference type="InterPro" id="IPR036397">
    <property type="entry name" value="RNaseH_sf"/>
</dbReference>
<dbReference type="InterPro" id="IPR036388">
    <property type="entry name" value="WH-like_DNA-bd_sf"/>
</dbReference>
<dbReference type="PANTHER" id="PTHR46564:SF1">
    <property type="entry name" value="TRANSPOSASE"/>
    <property type="match status" value="1"/>
</dbReference>
<dbReference type="Pfam" id="PF00292">
    <property type="entry name" value="PAX"/>
    <property type="match status" value="1"/>
</dbReference>
<sequence>MPRNYQTVSDGVRQTIIKSVIEEGKPQIMVSRTLNVKKSTINRIIKKYREDGVTVACKKGGNRPTLLDDEMKKRIIETINDDCTISVDGIIKKLNLEVHSTTVWRWLKKINYSWKLIRPFPVKRNDPDVKSQRKSYCEWYQTVDPLRKNIDIIYIGESSFNLHMMRVHDRRKKEITTNSILPINRGYSITMFLALNCNNIINAEALLTPSVNSQIFKEFMTKLLTLLEREREYIVVMGNVSFCQSDDEFYESYPYKIMWLPRYSPFLDPCEECFSELKSIIRRDGPLQGSKDLISRMVEACKALTPKNLAVHINYPEQFLQQCVNEEDI</sequence>
<organism evidence="4 5">
    <name type="scientific">Thelohanellus kitauei</name>
    <name type="common">Myxosporean</name>
    <dbReference type="NCBI Taxonomy" id="669202"/>
    <lineage>
        <taxon>Eukaryota</taxon>
        <taxon>Metazoa</taxon>
        <taxon>Cnidaria</taxon>
        <taxon>Myxozoa</taxon>
        <taxon>Myxosporea</taxon>
        <taxon>Bivalvulida</taxon>
        <taxon>Platysporina</taxon>
        <taxon>Myxobolidae</taxon>
        <taxon>Thelohanellus</taxon>
    </lineage>
</organism>
<feature type="domain" description="Tc1-like transposase DDE" evidence="3">
    <location>
        <begin position="152"/>
        <end position="293"/>
    </location>
</feature>
<feature type="domain" description="Paired" evidence="2">
    <location>
        <begin position="7"/>
        <end position="94"/>
    </location>
</feature>
<comment type="caution">
    <text evidence="4">The sequence shown here is derived from an EMBL/GenBank/DDBJ whole genome shotgun (WGS) entry which is preliminary data.</text>
</comment>
<dbReference type="AlphaFoldDB" id="A0A0C2M7C5"/>
<evidence type="ECO:0000259" key="2">
    <source>
        <dbReference type="Pfam" id="PF00292"/>
    </source>
</evidence>
<dbReference type="SUPFAM" id="SSF46689">
    <property type="entry name" value="Homeodomain-like"/>
    <property type="match status" value="1"/>
</dbReference>
<dbReference type="GO" id="GO:0006355">
    <property type="term" value="P:regulation of DNA-templated transcription"/>
    <property type="evidence" value="ECO:0007669"/>
    <property type="project" value="InterPro"/>
</dbReference>
<evidence type="ECO:0000313" key="5">
    <source>
        <dbReference type="Proteomes" id="UP000031668"/>
    </source>
</evidence>
<dbReference type="InterPro" id="IPR009057">
    <property type="entry name" value="Homeodomain-like_sf"/>
</dbReference>
<protein>
    <submittedName>
        <fullName evidence="4">Uncharacterized protein</fullName>
    </submittedName>
</protein>
<dbReference type="EMBL" id="JWZT01005709">
    <property type="protein sequence ID" value="KII60279.1"/>
    <property type="molecule type" value="Genomic_DNA"/>
</dbReference>
<dbReference type="NCBIfam" id="NF033545">
    <property type="entry name" value="transpos_IS630"/>
    <property type="match status" value="1"/>
</dbReference>
<accession>A0A0C2M7C5</accession>
<dbReference type="InterPro" id="IPR001523">
    <property type="entry name" value="Paired_dom"/>
</dbReference>
<proteinExistence type="predicted"/>
<dbReference type="Proteomes" id="UP000031668">
    <property type="component" value="Unassembled WGS sequence"/>
</dbReference>
<dbReference type="InterPro" id="IPR038717">
    <property type="entry name" value="Tc1-like_DDE_dom"/>
</dbReference>
<dbReference type="Pfam" id="PF13358">
    <property type="entry name" value="DDE_3"/>
    <property type="match status" value="1"/>
</dbReference>
<dbReference type="Gene3D" id="3.30.420.10">
    <property type="entry name" value="Ribonuclease H-like superfamily/Ribonuclease H"/>
    <property type="match status" value="1"/>
</dbReference>
<name>A0A0C2M7C5_THEKT</name>
<gene>
    <name evidence="4" type="ORF">RF11_15376</name>
</gene>
<evidence type="ECO:0000259" key="3">
    <source>
        <dbReference type="Pfam" id="PF13358"/>
    </source>
</evidence>
<dbReference type="OrthoDB" id="2289193at2759"/>
<evidence type="ECO:0000256" key="1">
    <source>
        <dbReference type="ARBA" id="ARBA00022724"/>
    </source>
</evidence>
<reference evidence="4 5" key="1">
    <citation type="journal article" date="2014" name="Genome Biol. Evol.">
        <title>The genome of the myxosporean Thelohanellus kitauei shows adaptations to nutrient acquisition within its fish host.</title>
        <authorList>
            <person name="Yang Y."/>
            <person name="Xiong J."/>
            <person name="Zhou Z."/>
            <person name="Huo F."/>
            <person name="Miao W."/>
            <person name="Ran C."/>
            <person name="Liu Y."/>
            <person name="Zhang J."/>
            <person name="Feng J."/>
            <person name="Wang M."/>
            <person name="Wang M."/>
            <person name="Wang L."/>
            <person name="Yao B."/>
        </authorList>
    </citation>
    <scope>NUCLEOTIDE SEQUENCE [LARGE SCALE GENOMIC DNA]</scope>
    <source>
        <strain evidence="4">Wuqing</strain>
    </source>
</reference>
<dbReference type="InterPro" id="IPR047655">
    <property type="entry name" value="Transpos_IS630-like"/>
</dbReference>
<dbReference type="Gene3D" id="1.10.10.10">
    <property type="entry name" value="Winged helix-like DNA-binding domain superfamily/Winged helix DNA-binding domain"/>
    <property type="match status" value="1"/>
</dbReference>
<keyword evidence="5" id="KW-1185">Reference proteome</keyword>
<dbReference type="PANTHER" id="PTHR46564">
    <property type="entry name" value="TRANSPOSASE"/>
    <property type="match status" value="1"/>
</dbReference>
<keyword evidence="1" id="KW-0563">Paired box</keyword>